<dbReference type="SMART" id="SM00228">
    <property type="entry name" value="PDZ"/>
    <property type="match status" value="1"/>
</dbReference>
<dbReference type="Pfam" id="PF00595">
    <property type="entry name" value="PDZ"/>
    <property type="match status" value="1"/>
</dbReference>
<feature type="domain" description="PDZ" evidence="2">
    <location>
        <begin position="119"/>
        <end position="202"/>
    </location>
</feature>
<dbReference type="InterPro" id="IPR036034">
    <property type="entry name" value="PDZ_sf"/>
</dbReference>
<dbReference type="Proteomes" id="UP000728032">
    <property type="component" value="Unassembled WGS sequence"/>
</dbReference>
<gene>
    <name evidence="3" type="ORF">ONB1V03_LOCUS12454</name>
</gene>
<dbReference type="GO" id="GO:0005794">
    <property type="term" value="C:Golgi apparatus"/>
    <property type="evidence" value="ECO:0007669"/>
    <property type="project" value="InterPro"/>
</dbReference>
<dbReference type="InterPro" id="IPR038879">
    <property type="entry name" value="GOPC"/>
</dbReference>
<protein>
    <recommendedName>
        <fullName evidence="2">PDZ domain-containing protein</fullName>
    </recommendedName>
</protein>
<dbReference type="Gene3D" id="2.30.42.10">
    <property type="match status" value="1"/>
</dbReference>
<dbReference type="EMBL" id="OC924909">
    <property type="protein sequence ID" value="CAD7655813.1"/>
    <property type="molecule type" value="Genomic_DNA"/>
</dbReference>
<dbReference type="GO" id="GO:0030140">
    <property type="term" value="C:trans-Golgi network transport vesicle"/>
    <property type="evidence" value="ECO:0007669"/>
    <property type="project" value="TreeGrafter"/>
</dbReference>
<dbReference type="GO" id="GO:0044325">
    <property type="term" value="F:transmembrane transporter binding"/>
    <property type="evidence" value="ECO:0007669"/>
    <property type="project" value="TreeGrafter"/>
</dbReference>
<organism evidence="3">
    <name type="scientific">Oppiella nova</name>
    <dbReference type="NCBI Taxonomy" id="334625"/>
    <lineage>
        <taxon>Eukaryota</taxon>
        <taxon>Metazoa</taxon>
        <taxon>Ecdysozoa</taxon>
        <taxon>Arthropoda</taxon>
        <taxon>Chelicerata</taxon>
        <taxon>Arachnida</taxon>
        <taxon>Acari</taxon>
        <taxon>Acariformes</taxon>
        <taxon>Sarcoptiformes</taxon>
        <taxon>Oribatida</taxon>
        <taxon>Brachypylina</taxon>
        <taxon>Oppioidea</taxon>
        <taxon>Oppiidae</taxon>
        <taxon>Oppiella</taxon>
    </lineage>
</organism>
<dbReference type="GO" id="GO:2000009">
    <property type="term" value="P:negative regulation of protein localization to cell surface"/>
    <property type="evidence" value="ECO:0007669"/>
    <property type="project" value="TreeGrafter"/>
</dbReference>
<evidence type="ECO:0000313" key="4">
    <source>
        <dbReference type="Proteomes" id="UP000728032"/>
    </source>
</evidence>
<dbReference type="OrthoDB" id="10063653at2759"/>
<feature type="region of interest" description="Disordered" evidence="1">
    <location>
        <begin position="267"/>
        <end position="299"/>
    </location>
</feature>
<sequence length="347" mass="37757">MLRTIERTLPTESSDILKQKCRQLASKHEECLQLRKTCRYADKHFNYSPSYSVNNPALRFLRLVLADTLVNLRLYDLHRHKTVIRACRAQCLDGYPLPAPPDHNSQSLRKRQGVGMFRFVTVDKEADEGLGLSITGGKEHGVPIIISQIHPNTPAARTGALYVGDAILSVNSIDLRDAKHADAAYVLANQSGKCVLEVVFVAPDEHTDEEEEYGVSGCGAGDDEGISAGVAIGSGSYPYYDHRVIDVRAMNAIESYANDYDNRDAINDGTDGSLDGSASQTNETVGTGGSVSSSPTKRYPGVAKLKPLMSANSVRVTNDGKCDDRLSGNTRSLDGVDSHHKIETLIH</sequence>
<dbReference type="PANTHER" id="PTHR16528:SF2">
    <property type="entry name" value="GOLGI-ASSOCIATED PDZ AND COILED-COIL MOTIF-CONTAINING PROTEIN"/>
    <property type="match status" value="1"/>
</dbReference>
<dbReference type="InterPro" id="IPR001478">
    <property type="entry name" value="PDZ"/>
</dbReference>
<evidence type="ECO:0000313" key="3">
    <source>
        <dbReference type="EMBL" id="CAD7655813.1"/>
    </source>
</evidence>
<dbReference type="EMBL" id="CAJPVJ010010084">
    <property type="protein sequence ID" value="CAG2173000.1"/>
    <property type="molecule type" value="Genomic_DNA"/>
</dbReference>
<dbReference type="AlphaFoldDB" id="A0A7R9QRR4"/>
<dbReference type="PROSITE" id="PS50106">
    <property type="entry name" value="PDZ"/>
    <property type="match status" value="1"/>
</dbReference>
<proteinExistence type="predicted"/>
<evidence type="ECO:0000256" key="1">
    <source>
        <dbReference type="SAM" id="MobiDB-lite"/>
    </source>
</evidence>
<dbReference type="PANTHER" id="PTHR16528">
    <property type="entry name" value="GOLGI-ASSOCIATED PDZ AND COILED-COIL MOTIF-CONTAINING"/>
    <property type="match status" value="1"/>
</dbReference>
<dbReference type="GO" id="GO:0016020">
    <property type="term" value="C:membrane"/>
    <property type="evidence" value="ECO:0007669"/>
    <property type="project" value="TreeGrafter"/>
</dbReference>
<dbReference type="SUPFAM" id="SSF50156">
    <property type="entry name" value="PDZ domain-like"/>
    <property type="match status" value="1"/>
</dbReference>
<name>A0A7R9QRR4_9ACAR</name>
<evidence type="ECO:0000259" key="2">
    <source>
        <dbReference type="PROSITE" id="PS50106"/>
    </source>
</evidence>
<accession>A0A7R9QRR4</accession>
<keyword evidence="4" id="KW-1185">Reference proteome</keyword>
<reference evidence="3" key="1">
    <citation type="submission" date="2020-11" db="EMBL/GenBank/DDBJ databases">
        <authorList>
            <person name="Tran Van P."/>
        </authorList>
    </citation>
    <scope>NUCLEOTIDE SEQUENCE</scope>
</reference>